<dbReference type="Pfam" id="PF03732">
    <property type="entry name" value="Retrotrans_gag"/>
    <property type="match status" value="1"/>
</dbReference>
<dbReference type="Proteomes" id="UP000008311">
    <property type="component" value="Unassembled WGS sequence"/>
</dbReference>
<dbReference type="EMBL" id="EQ973773">
    <property type="protein sequence ID" value="EEF51978.1"/>
    <property type="molecule type" value="Genomic_DNA"/>
</dbReference>
<dbReference type="AlphaFoldDB" id="B9RB01"/>
<dbReference type="eggNOG" id="ENOG502SVYT">
    <property type="taxonomic scope" value="Eukaryota"/>
</dbReference>
<proteinExistence type="predicted"/>
<evidence type="ECO:0000259" key="2">
    <source>
        <dbReference type="Pfam" id="PF03732"/>
    </source>
</evidence>
<evidence type="ECO:0000313" key="4">
    <source>
        <dbReference type="Proteomes" id="UP000008311"/>
    </source>
</evidence>
<reference evidence="4" key="1">
    <citation type="journal article" date="2010" name="Nat. Biotechnol.">
        <title>Draft genome sequence of the oilseed species Ricinus communis.</title>
        <authorList>
            <person name="Chan A.P."/>
            <person name="Crabtree J."/>
            <person name="Zhao Q."/>
            <person name="Lorenzi H."/>
            <person name="Orvis J."/>
            <person name="Puiu D."/>
            <person name="Melake-Berhan A."/>
            <person name="Jones K.M."/>
            <person name="Redman J."/>
            <person name="Chen G."/>
            <person name="Cahoon E.B."/>
            <person name="Gedil M."/>
            <person name="Stanke M."/>
            <person name="Haas B.J."/>
            <person name="Wortman J.R."/>
            <person name="Fraser-Liggett C.M."/>
            <person name="Ravel J."/>
            <person name="Rabinowicz P.D."/>
        </authorList>
    </citation>
    <scope>NUCLEOTIDE SEQUENCE [LARGE SCALE GENOMIC DNA]</scope>
    <source>
        <strain evidence="4">cv. Hale</strain>
    </source>
</reference>
<name>B9RB01_RICCO</name>
<evidence type="ECO:0000313" key="3">
    <source>
        <dbReference type="EMBL" id="EEF51978.1"/>
    </source>
</evidence>
<feature type="region of interest" description="Disordered" evidence="1">
    <location>
        <begin position="1"/>
        <end position="33"/>
    </location>
</feature>
<accession>B9RB01</accession>
<feature type="domain" description="Retrotransposon gag" evidence="2">
    <location>
        <begin position="87"/>
        <end position="156"/>
    </location>
</feature>
<gene>
    <name evidence="3" type="ORF">RCOM_1510340</name>
</gene>
<sequence>MAQMMEMMKSFNPGNTSRPPPLSLPPESTLNISKPPTTQKVISISRSNNYSGKGVLPPPAPNLSHSFGVDKGIALLFSIPEDHKIDLTSLYLGEKADIWFQGWQAQHPKSSWIDFLEELCKRFGELTVEDVVEEFNKIKQKETLIEYQEKFEELKSLMLKYHPWFG</sequence>
<keyword evidence="4" id="KW-1185">Reference proteome</keyword>
<protein>
    <recommendedName>
        <fullName evidence="2">Retrotransposon gag domain-containing protein</fullName>
    </recommendedName>
</protein>
<evidence type="ECO:0000256" key="1">
    <source>
        <dbReference type="SAM" id="MobiDB-lite"/>
    </source>
</evidence>
<organism evidence="3 4">
    <name type="scientific">Ricinus communis</name>
    <name type="common">Castor bean</name>
    <dbReference type="NCBI Taxonomy" id="3988"/>
    <lineage>
        <taxon>Eukaryota</taxon>
        <taxon>Viridiplantae</taxon>
        <taxon>Streptophyta</taxon>
        <taxon>Embryophyta</taxon>
        <taxon>Tracheophyta</taxon>
        <taxon>Spermatophyta</taxon>
        <taxon>Magnoliopsida</taxon>
        <taxon>eudicotyledons</taxon>
        <taxon>Gunneridae</taxon>
        <taxon>Pentapetalae</taxon>
        <taxon>rosids</taxon>
        <taxon>fabids</taxon>
        <taxon>Malpighiales</taxon>
        <taxon>Euphorbiaceae</taxon>
        <taxon>Acalyphoideae</taxon>
        <taxon>Acalypheae</taxon>
        <taxon>Ricinus</taxon>
    </lineage>
</organism>
<dbReference type="InterPro" id="IPR005162">
    <property type="entry name" value="Retrotrans_gag_dom"/>
</dbReference>
<dbReference type="InParanoid" id="B9RB01"/>